<evidence type="ECO:0000313" key="3">
    <source>
        <dbReference type="Proteomes" id="UP001500575"/>
    </source>
</evidence>
<dbReference type="EMBL" id="BAAAQQ010000012">
    <property type="protein sequence ID" value="GAA2127905.1"/>
    <property type="molecule type" value="Genomic_DNA"/>
</dbReference>
<proteinExistence type="predicted"/>
<dbReference type="PROSITE" id="PS51257">
    <property type="entry name" value="PROKAR_LIPOPROTEIN"/>
    <property type="match status" value="1"/>
</dbReference>
<dbReference type="Proteomes" id="UP001500575">
    <property type="component" value="Unassembled WGS sequence"/>
</dbReference>
<protein>
    <submittedName>
        <fullName evidence="2">Uncharacterized protein</fullName>
    </submittedName>
</protein>
<evidence type="ECO:0000313" key="2">
    <source>
        <dbReference type="EMBL" id="GAA2127905.1"/>
    </source>
</evidence>
<gene>
    <name evidence="2" type="ORF">GCM10009843_27840</name>
</gene>
<keyword evidence="1" id="KW-0472">Membrane</keyword>
<keyword evidence="1" id="KW-1133">Transmembrane helix</keyword>
<evidence type="ECO:0000256" key="1">
    <source>
        <dbReference type="SAM" id="Phobius"/>
    </source>
</evidence>
<keyword evidence="3" id="KW-1185">Reference proteome</keyword>
<sequence>MEIGRVALAIVAFSLAVACLFNLMVGWEPWAKPAARFTAWRESRRPVVPLTRPLEELAVQARRLGRRFHHPPEGQRFEKCEAVRRAYDTVLAEASQALGVTTLLTVIAPGPELDLERQRVELALEESGFELGLPL</sequence>
<keyword evidence="1" id="KW-0812">Transmembrane</keyword>
<reference evidence="2 3" key="1">
    <citation type="journal article" date="2019" name="Int. J. Syst. Evol. Microbiol.">
        <title>The Global Catalogue of Microorganisms (GCM) 10K type strain sequencing project: providing services to taxonomists for standard genome sequencing and annotation.</title>
        <authorList>
            <consortium name="The Broad Institute Genomics Platform"/>
            <consortium name="The Broad Institute Genome Sequencing Center for Infectious Disease"/>
            <person name="Wu L."/>
            <person name="Ma J."/>
        </authorList>
    </citation>
    <scope>NUCLEOTIDE SEQUENCE [LARGE SCALE GENOMIC DNA]</scope>
    <source>
        <strain evidence="2 3">JCM 16021</strain>
    </source>
</reference>
<organism evidence="2 3">
    <name type="scientific">Nocardioides bigeumensis</name>
    <dbReference type="NCBI Taxonomy" id="433657"/>
    <lineage>
        <taxon>Bacteria</taxon>
        <taxon>Bacillati</taxon>
        <taxon>Actinomycetota</taxon>
        <taxon>Actinomycetes</taxon>
        <taxon>Propionibacteriales</taxon>
        <taxon>Nocardioidaceae</taxon>
        <taxon>Nocardioides</taxon>
    </lineage>
</organism>
<accession>A0ABN2YIQ0</accession>
<name>A0ABN2YIQ0_9ACTN</name>
<feature type="transmembrane region" description="Helical" evidence="1">
    <location>
        <begin position="6"/>
        <end position="27"/>
    </location>
</feature>
<comment type="caution">
    <text evidence="2">The sequence shown here is derived from an EMBL/GenBank/DDBJ whole genome shotgun (WGS) entry which is preliminary data.</text>
</comment>